<dbReference type="Proteomes" id="UP000193648">
    <property type="component" value="Unassembled WGS sequence"/>
</dbReference>
<feature type="compositionally biased region" description="Basic and acidic residues" evidence="1">
    <location>
        <begin position="263"/>
        <end position="272"/>
    </location>
</feature>
<comment type="caution">
    <text evidence="2">The sequence shown here is derived from an EMBL/GenBank/DDBJ whole genome shotgun (WGS) entry which is preliminary data.</text>
</comment>
<feature type="compositionally biased region" description="Polar residues" evidence="1">
    <location>
        <begin position="281"/>
        <end position="294"/>
    </location>
</feature>
<reference evidence="2 3" key="1">
    <citation type="submission" date="2016-07" db="EMBL/GenBank/DDBJ databases">
        <title>Pervasive Adenine N6-methylation of Active Genes in Fungi.</title>
        <authorList>
            <consortium name="DOE Joint Genome Institute"/>
            <person name="Mondo S.J."/>
            <person name="Dannebaum R.O."/>
            <person name="Kuo R.C."/>
            <person name="Labutti K."/>
            <person name="Haridas S."/>
            <person name="Kuo A."/>
            <person name="Salamov A."/>
            <person name="Ahrendt S.R."/>
            <person name="Lipzen A."/>
            <person name="Sullivan W."/>
            <person name="Andreopoulos W.B."/>
            <person name="Clum A."/>
            <person name="Lindquist E."/>
            <person name="Daum C."/>
            <person name="Ramamoorthy G.K."/>
            <person name="Gryganskyi A."/>
            <person name="Culley D."/>
            <person name="Magnuson J.K."/>
            <person name="James T.Y."/>
            <person name="O'Malley M.A."/>
            <person name="Stajich J.E."/>
            <person name="Spatafora J.W."/>
            <person name="Visel A."/>
            <person name="Grigoriev I.V."/>
        </authorList>
    </citation>
    <scope>NUCLEOTIDE SEQUENCE [LARGE SCALE GENOMIC DNA]</scope>
    <source>
        <strain evidence="2 3">NRRL 3116</strain>
    </source>
</reference>
<evidence type="ECO:0000256" key="1">
    <source>
        <dbReference type="SAM" id="MobiDB-lite"/>
    </source>
</evidence>
<sequence length="336" mass="36068">MARQDRPMIRSPTSAKDGHMDQVASPGTSSASLSTSSTPTFYIANSATYPVSLSVPDRHASPNAADTITTPSSIHRSEPFPSHTSSIPAPRPQAIPISFLVHPTHVSPQMLSSHSVFNSSPKSSPGPSESHLSHASKWDISPLNSTNVLRSSPYLECPQPPDLKLPSQETPASQMAVHRSIRIEATSVSSLVQAQTQRDYDSSTQGALIKHTSKAKAPLHSPALPPKKLSASKPCSFASSAEGSKGHSNSSADSTLGMTEGKYVSDHSKDGEGPVARQISIRRTNNPNLKTTKTGKILHRSKKAGVNRRSTAYNRFLKQRSKYHAKHHPDLTAQQG</sequence>
<evidence type="ECO:0000313" key="3">
    <source>
        <dbReference type="Proteomes" id="UP000193648"/>
    </source>
</evidence>
<name>A0A1Y2GL61_9FUNG</name>
<feature type="compositionally biased region" description="Polar residues" evidence="1">
    <location>
        <begin position="190"/>
        <end position="206"/>
    </location>
</feature>
<protein>
    <submittedName>
        <fullName evidence="2">Uncharacterized protein</fullName>
    </submittedName>
</protein>
<dbReference type="GeneID" id="33572892"/>
<feature type="region of interest" description="Disordered" evidence="1">
    <location>
        <begin position="190"/>
        <end position="310"/>
    </location>
</feature>
<evidence type="ECO:0000313" key="2">
    <source>
        <dbReference type="EMBL" id="ORZ14403.1"/>
    </source>
</evidence>
<organism evidence="2 3">
    <name type="scientific">Lobosporangium transversale</name>
    <dbReference type="NCBI Taxonomy" id="64571"/>
    <lineage>
        <taxon>Eukaryota</taxon>
        <taxon>Fungi</taxon>
        <taxon>Fungi incertae sedis</taxon>
        <taxon>Mucoromycota</taxon>
        <taxon>Mortierellomycotina</taxon>
        <taxon>Mortierellomycetes</taxon>
        <taxon>Mortierellales</taxon>
        <taxon>Mortierellaceae</taxon>
        <taxon>Lobosporangium</taxon>
    </lineage>
</organism>
<feature type="compositionally biased region" description="Polar residues" evidence="1">
    <location>
        <begin position="237"/>
        <end position="257"/>
    </location>
</feature>
<feature type="region of interest" description="Disordered" evidence="1">
    <location>
        <begin position="1"/>
        <end position="37"/>
    </location>
</feature>
<keyword evidence="3" id="KW-1185">Reference proteome</keyword>
<proteinExistence type="predicted"/>
<feature type="compositionally biased region" description="Low complexity" evidence="1">
    <location>
        <begin position="119"/>
        <end position="130"/>
    </location>
</feature>
<dbReference type="OrthoDB" id="2444602at2759"/>
<feature type="region of interest" description="Disordered" evidence="1">
    <location>
        <begin position="53"/>
        <end position="91"/>
    </location>
</feature>
<feature type="compositionally biased region" description="Low complexity" evidence="1">
    <location>
        <begin position="24"/>
        <end position="37"/>
    </location>
</feature>
<feature type="region of interest" description="Disordered" evidence="1">
    <location>
        <begin position="151"/>
        <end position="177"/>
    </location>
</feature>
<feature type="compositionally biased region" description="Polar residues" evidence="1">
    <location>
        <begin position="64"/>
        <end position="74"/>
    </location>
</feature>
<dbReference type="InParanoid" id="A0A1Y2GL61"/>
<dbReference type="AlphaFoldDB" id="A0A1Y2GL61"/>
<accession>A0A1Y2GL61</accession>
<dbReference type="EMBL" id="MCFF01000021">
    <property type="protein sequence ID" value="ORZ14403.1"/>
    <property type="molecule type" value="Genomic_DNA"/>
</dbReference>
<gene>
    <name evidence="2" type="ORF">BCR41DRAFT_86783</name>
</gene>
<dbReference type="RefSeq" id="XP_021880881.1">
    <property type="nucleotide sequence ID" value="XM_022031051.1"/>
</dbReference>
<feature type="region of interest" description="Disordered" evidence="1">
    <location>
        <begin position="111"/>
        <end position="136"/>
    </location>
</feature>
<feature type="compositionally biased region" description="Basic residues" evidence="1">
    <location>
        <begin position="296"/>
        <end position="306"/>
    </location>
</feature>